<keyword evidence="2" id="KW-1185">Reference proteome</keyword>
<accession>A0A0K2JF22</accession>
<dbReference type="PATRIC" id="fig|273035.7.peg.137"/>
<dbReference type="EMBL" id="CP010899">
    <property type="protein sequence ID" value="ALA97043.1"/>
    <property type="molecule type" value="Genomic_DNA"/>
</dbReference>
<reference evidence="1 2" key="1">
    <citation type="journal article" date="2015" name="Genome Announc.">
        <title>Complete Genome Sequence of Spiroplasma kunkelii Strain CR2-3x, Causal Agent of Corn Stunt Disease in Zea mays L.</title>
        <authorList>
            <person name="Davis R.E."/>
            <person name="Shao J."/>
            <person name="Dally E.L."/>
            <person name="Zhao Y."/>
            <person name="Gasparich G.E."/>
            <person name="Gaynor B.J."/>
            <person name="Athey J.C."/>
            <person name="Harrison N.A."/>
            <person name="Donofrio N."/>
        </authorList>
    </citation>
    <scope>NUCLEOTIDE SEQUENCE [LARGE SCALE GENOMIC DNA]</scope>
    <source>
        <strain evidence="1 2">CR2-3x</strain>
    </source>
</reference>
<gene>
    <name evidence="1" type="ORF">SKUN_00119</name>
</gene>
<sequence length="70" mass="8279">MTDFKNSLNNEKQFVILIQSKKWIKNNLFDKILTVRDVLLQTEIQKAIYRVWSNTENKIQVGMNIPIIPC</sequence>
<name>A0A0K2JF22_SPIKU</name>
<dbReference type="Proteomes" id="UP000062963">
    <property type="component" value="Chromosome"/>
</dbReference>
<dbReference type="KEGG" id="skn:SKUN_00119"/>
<evidence type="ECO:0000313" key="1">
    <source>
        <dbReference type="EMBL" id="ALA97043.1"/>
    </source>
</evidence>
<organism evidence="1 2">
    <name type="scientific">Spiroplasma kunkelii CR2-3x</name>
    <dbReference type="NCBI Taxonomy" id="273035"/>
    <lineage>
        <taxon>Bacteria</taxon>
        <taxon>Bacillati</taxon>
        <taxon>Mycoplasmatota</taxon>
        <taxon>Mollicutes</taxon>
        <taxon>Entomoplasmatales</taxon>
        <taxon>Spiroplasmataceae</taxon>
        <taxon>Spiroplasma</taxon>
    </lineage>
</organism>
<dbReference type="AlphaFoldDB" id="A0A0K2JF22"/>
<evidence type="ECO:0000313" key="2">
    <source>
        <dbReference type="Proteomes" id="UP000062963"/>
    </source>
</evidence>
<proteinExistence type="predicted"/>
<protein>
    <submittedName>
        <fullName evidence="1">Uncharacterized protein</fullName>
    </submittedName>
</protein>